<dbReference type="EMBL" id="BQKI01000088">
    <property type="protein sequence ID" value="GJN35863.1"/>
    <property type="molecule type" value="Genomic_DNA"/>
</dbReference>
<keyword evidence="1" id="KW-0472">Membrane</keyword>
<dbReference type="InterPro" id="IPR045501">
    <property type="entry name" value="DUF6490"/>
</dbReference>
<keyword evidence="3" id="KW-1185">Reference proteome</keyword>
<dbReference type="PANTHER" id="PTHR46610">
    <property type="entry name" value="OS05G0181300 PROTEIN"/>
    <property type="match status" value="1"/>
</dbReference>
<reference evidence="2" key="2">
    <citation type="submission" date="2021-12" db="EMBL/GenBank/DDBJ databases">
        <title>Resequencing data analysis of finger millet.</title>
        <authorList>
            <person name="Hatakeyama M."/>
            <person name="Aluri S."/>
            <person name="Balachadran M.T."/>
            <person name="Sivarajan S.R."/>
            <person name="Poveda L."/>
            <person name="Shimizu-Inatsugi R."/>
            <person name="Schlapbach R."/>
            <person name="Sreeman S.M."/>
            <person name="Shimizu K.K."/>
        </authorList>
    </citation>
    <scope>NUCLEOTIDE SEQUENCE</scope>
</reference>
<dbReference type="AlphaFoldDB" id="A0AAV5FJA0"/>
<protein>
    <submittedName>
        <fullName evidence="2">Uncharacterized protein</fullName>
    </submittedName>
</protein>
<evidence type="ECO:0000313" key="2">
    <source>
        <dbReference type="EMBL" id="GJN35863.1"/>
    </source>
</evidence>
<dbReference type="Proteomes" id="UP001054889">
    <property type="component" value="Unassembled WGS sequence"/>
</dbReference>
<accession>A0AAV5FJA0</accession>
<organism evidence="2 3">
    <name type="scientific">Eleusine coracana subsp. coracana</name>
    <dbReference type="NCBI Taxonomy" id="191504"/>
    <lineage>
        <taxon>Eukaryota</taxon>
        <taxon>Viridiplantae</taxon>
        <taxon>Streptophyta</taxon>
        <taxon>Embryophyta</taxon>
        <taxon>Tracheophyta</taxon>
        <taxon>Spermatophyta</taxon>
        <taxon>Magnoliopsida</taxon>
        <taxon>Liliopsida</taxon>
        <taxon>Poales</taxon>
        <taxon>Poaceae</taxon>
        <taxon>PACMAD clade</taxon>
        <taxon>Chloridoideae</taxon>
        <taxon>Cynodonteae</taxon>
        <taxon>Eleusininae</taxon>
        <taxon>Eleusine</taxon>
    </lineage>
</organism>
<feature type="transmembrane region" description="Helical" evidence="1">
    <location>
        <begin position="107"/>
        <end position="125"/>
    </location>
</feature>
<name>A0AAV5FJA0_ELECO</name>
<dbReference type="PANTHER" id="PTHR46610:SF20">
    <property type="entry name" value="OS05G0181300 PROTEIN"/>
    <property type="match status" value="1"/>
</dbReference>
<evidence type="ECO:0000256" key="1">
    <source>
        <dbReference type="SAM" id="Phobius"/>
    </source>
</evidence>
<keyword evidence="1" id="KW-0812">Transmembrane</keyword>
<proteinExistence type="predicted"/>
<reference evidence="2" key="1">
    <citation type="journal article" date="2018" name="DNA Res.">
        <title>Multiple hybrid de novo genome assembly of finger millet, an orphan allotetraploid crop.</title>
        <authorList>
            <person name="Hatakeyama M."/>
            <person name="Aluri S."/>
            <person name="Balachadran M.T."/>
            <person name="Sivarajan S.R."/>
            <person name="Patrignani A."/>
            <person name="Gruter S."/>
            <person name="Poveda L."/>
            <person name="Shimizu-Inatsugi R."/>
            <person name="Baeten J."/>
            <person name="Francoijs K.J."/>
            <person name="Nataraja K.N."/>
            <person name="Reddy Y.A.N."/>
            <person name="Phadnis S."/>
            <person name="Ravikumar R.L."/>
            <person name="Schlapbach R."/>
            <person name="Sreeman S.M."/>
            <person name="Shimizu K.K."/>
        </authorList>
    </citation>
    <scope>NUCLEOTIDE SEQUENCE</scope>
</reference>
<comment type="caution">
    <text evidence="2">The sequence shown here is derived from an EMBL/GenBank/DDBJ whole genome shotgun (WGS) entry which is preliminary data.</text>
</comment>
<keyword evidence="1" id="KW-1133">Transmembrane helix</keyword>
<feature type="transmembrane region" description="Helical" evidence="1">
    <location>
        <begin position="35"/>
        <end position="57"/>
    </location>
</feature>
<feature type="transmembrane region" description="Helical" evidence="1">
    <location>
        <begin position="69"/>
        <end position="87"/>
    </location>
</feature>
<evidence type="ECO:0000313" key="3">
    <source>
        <dbReference type="Proteomes" id="UP001054889"/>
    </source>
</evidence>
<dbReference type="Pfam" id="PF20100">
    <property type="entry name" value="DUF6490"/>
    <property type="match status" value="1"/>
</dbReference>
<sequence>MDNRINIVAAPASSANPLLVSVPPEPADQRTPCTLFGSTCSSWLHLALLAFVAYTFLHTVYRVRHDPRDLVFVAGSYAVLGALLLCFRRAERLTPDSPAGERRRVHAAVWVLTTVLSLAFAYRVAALMPPALAVIVWAMTTIVVLAGLFMLVLCKGQHYQALELDEINCEAAFASDIKLLKKTKSTDELVK</sequence>
<gene>
    <name evidence="2" type="primary">gb24676</name>
    <name evidence="2" type="ORF">PR202_gb24676</name>
</gene>
<feature type="transmembrane region" description="Helical" evidence="1">
    <location>
        <begin position="131"/>
        <end position="154"/>
    </location>
</feature>